<dbReference type="Proteomes" id="UP001151760">
    <property type="component" value="Unassembled WGS sequence"/>
</dbReference>
<evidence type="ECO:0000313" key="3">
    <source>
        <dbReference type="Proteomes" id="UP001151760"/>
    </source>
</evidence>
<gene>
    <name evidence="2" type="ORF">Tco_0988950</name>
</gene>
<feature type="region of interest" description="Disordered" evidence="1">
    <location>
        <begin position="199"/>
        <end position="224"/>
    </location>
</feature>
<reference evidence="2" key="2">
    <citation type="submission" date="2022-01" db="EMBL/GenBank/DDBJ databases">
        <authorList>
            <person name="Yamashiro T."/>
            <person name="Shiraishi A."/>
            <person name="Satake H."/>
            <person name="Nakayama K."/>
        </authorList>
    </citation>
    <scope>NUCLEOTIDE SEQUENCE</scope>
</reference>
<sequence length="310" mass="36455">MKDKGKGIMTEPEKPSKEKVLDQMSAQLAKVLEEEFALKDQRIREQAERDSEIARIHAQQELDMMIAELDRSNKMVAKHLSEYEQAEAELSHDEKVELINELLKYQRNLAQIKKYQAQQSKIATKTERRKFYISVLKSNAGWKVKDFKGMAFEQIEEKFIPVWEKIQDFLPMNSKLECERLKRPGIQLDKERVKKLKTTEVLGTEPSQEQQSEDPKVAKEEESKSLIVEKKDSDDHDKFINLQQWAVLVREEVSVDVTPFAVKSPICDWKIFKDRLRDVYHIFRVGQAPKPYPYFFSMLKEFDREDVVTL</sequence>
<feature type="compositionally biased region" description="Basic and acidic residues" evidence="1">
    <location>
        <begin position="213"/>
        <end position="224"/>
    </location>
</feature>
<name>A0ABQ5ESB0_9ASTR</name>
<protein>
    <submittedName>
        <fullName evidence="2">Uncharacterized protein</fullName>
    </submittedName>
</protein>
<keyword evidence="3" id="KW-1185">Reference proteome</keyword>
<accession>A0ABQ5ESB0</accession>
<proteinExistence type="predicted"/>
<comment type="caution">
    <text evidence="2">The sequence shown here is derived from an EMBL/GenBank/DDBJ whole genome shotgun (WGS) entry which is preliminary data.</text>
</comment>
<evidence type="ECO:0000313" key="2">
    <source>
        <dbReference type="EMBL" id="GJT53896.1"/>
    </source>
</evidence>
<reference evidence="2" key="1">
    <citation type="journal article" date="2022" name="Int. J. Mol. Sci.">
        <title>Draft Genome of Tanacetum Coccineum: Genomic Comparison of Closely Related Tanacetum-Family Plants.</title>
        <authorList>
            <person name="Yamashiro T."/>
            <person name="Shiraishi A."/>
            <person name="Nakayama K."/>
            <person name="Satake H."/>
        </authorList>
    </citation>
    <scope>NUCLEOTIDE SEQUENCE</scope>
</reference>
<evidence type="ECO:0000256" key="1">
    <source>
        <dbReference type="SAM" id="MobiDB-lite"/>
    </source>
</evidence>
<organism evidence="2 3">
    <name type="scientific">Tanacetum coccineum</name>
    <dbReference type="NCBI Taxonomy" id="301880"/>
    <lineage>
        <taxon>Eukaryota</taxon>
        <taxon>Viridiplantae</taxon>
        <taxon>Streptophyta</taxon>
        <taxon>Embryophyta</taxon>
        <taxon>Tracheophyta</taxon>
        <taxon>Spermatophyta</taxon>
        <taxon>Magnoliopsida</taxon>
        <taxon>eudicotyledons</taxon>
        <taxon>Gunneridae</taxon>
        <taxon>Pentapetalae</taxon>
        <taxon>asterids</taxon>
        <taxon>campanulids</taxon>
        <taxon>Asterales</taxon>
        <taxon>Asteraceae</taxon>
        <taxon>Asteroideae</taxon>
        <taxon>Anthemideae</taxon>
        <taxon>Anthemidinae</taxon>
        <taxon>Tanacetum</taxon>
    </lineage>
</organism>
<feature type="region of interest" description="Disordered" evidence="1">
    <location>
        <begin position="1"/>
        <end position="20"/>
    </location>
</feature>
<dbReference type="EMBL" id="BQNB010016626">
    <property type="protein sequence ID" value="GJT53896.1"/>
    <property type="molecule type" value="Genomic_DNA"/>
</dbReference>